<dbReference type="EMBL" id="OY731399">
    <property type="protein sequence ID" value="CAJ1932979.1"/>
    <property type="molecule type" value="Genomic_DNA"/>
</dbReference>
<organism evidence="1 2">
    <name type="scientific">Sphenostylis stenocarpa</name>
    <dbReference type="NCBI Taxonomy" id="92480"/>
    <lineage>
        <taxon>Eukaryota</taxon>
        <taxon>Viridiplantae</taxon>
        <taxon>Streptophyta</taxon>
        <taxon>Embryophyta</taxon>
        <taxon>Tracheophyta</taxon>
        <taxon>Spermatophyta</taxon>
        <taxon>Magnoliopsida</taxon>
        <taxon>eudicotyledons</taxon>
        <taxon>Gunneridae</taxon>
        <taxon>Pentapetalae</taxon>
        <taxon>rosids</taxon>
        <taxon>fabids</taxon>
        <taxon>Fabales</taxon>
        <taxon>Fabaceae</taxon>
        <taxon>Papilionoideae</taxon>
        <taxon>50 kb inversion clade</taxon>
        <taxon>NPAAA clade</taxon>
        <taxon>indigoferoid/millettioid clade</taxon>
        <taxon>Phaseoleae</taxon>
        <taxon>Sphenostylis</taxon>
    </lineage>
</organism>
<evidence type="ECO:0000313" key="1">
    <source>
        <dbReference type="EMBL" id="CAJ1932979.1"/>
    </source>
</evidence>
<dbReference type="AlphaFoldDB" id="A0AA86S4G6"/>
<gene>
    <name evidence="1" type="ORF">AYBTSS11_LOCUS6091</name>
</gene>
<dbReference type="Proteomes" id="UP001189624">
    <property type="component" value="Chromosome 2"/>
</dbReference>
<dbReference type="Gramene" id="rna-AYBTSS11_LOCUS6091">
    <property type="protein sequence ID" value="CAJ1932979.1"/>
    <property type="gene ID" value="gene-AYBTSS11_LOCUS6091"/>
</dbReference>
<keyword evidence="2" id="KW-1185">Reference proteome</keyword>
<accession>A0AA86S4G6</accession>
<name>A0AA86S4G6_9FABA</name>
<proteinExistence type="predicted"/>
<sequence>MVKNDDSDGNTDTTRGSCLKLVTAFAKSSVIAIPIMPHVAATSIRCSQELLTISRARQSVADLLGSLGGRGPPKVL</sequence>
<protein>
    <submittedName>
        <fullName evidence="1">Uncharacterized protein</fullName>
    </submittedName>
</protein>
<reference evidence="1" key="1">
    <citation type="submission" date="2023-10" db="EMBL/GenBank/DDBJ databases">
        <authorList>
            <person name="Domelevo Entfellner J.-B."/>
        </authorList>
    </citation>
    <scope>NUCLEOTIDE SEQUENCE</scope>
</reference>
<evidence type="ECO:0000313" key="2">
    <source>
        <dbReference type="Proteomes" id="UP001189624"/>
    </source>
</evidence>